<dbReference type="CDD" id="cd17267">
    <property type="entry name" value="RMtype1_S_EcoAO83I-TRD1-CR1_like"/>
    <property type="match status" value="1"/>
</dbReference>
<dbReference type="PANTHER" id="PTHR43140">
    <property type="entry name" value="TYPE-1 RESTRICTION ENZYME ECOKI SPECIFICITY PROTEIN"/>
    <property type="match status" value="1"/>
</dbReference>
<dbReference type="EC" id="3.1.21.-" evidence="6"/>
<evidence type="ECO:0000256" key="3">
    <source>
        <dbReference type="ARBA" id="ARBA00023125"/>
    </source>
</evidence>
<organism evidence="6 7">
    <name type="scientific">Flavobacterium cerinum</name>
    <dbReference type="NCBI Taxonomy" id="2502784"/>
    <lineage>
        <taxon>Bacteria</taxon>
        <taxon>Pseudomonadati</taxon>
        <taxon>Bacteroidota</taxon>
        <taxon>Flavobacteriia</taxon>
        <taxon>Flavobacteriales</taxon>
        <taxon>Flavobacteriaceae</taxon>
        <taxon>Flavobacterium</taxon>
    </lineage>
</organism>
<reference evidence="6" key="1">
    <citation type="submission" date="2022-07" db="EMBL/GenBank/DDBJ databases">
        <title>Isolation, identification, and degradation of a PFOSA degrading strain from sewage treatment plant.</title>
        <authorList>
            <person name="Zhang L."/>
            <person name="Huo Y."/>
        </authorList>
    </citation>
    <scope>NUCLEOTIDE SEQUENCE</scope>
    <source>
        <strain evidence="6">C1</strain>
    </source>
</reference>
<gene>
    <name evidence="6" type="ORF">NOX80_06100</name>
</gene>
<keyword evidence="4" id="KW-0175">Coiled coil</keyword>
<proteinExistence type="inferred from homology"/>
<dbReference type="Gene3D" id="3.90.220.20">
    <property type="entry name" value="DNA methylase specificity domains"/>
    <property type="match status" value="2"/>
</dbReference>
<keyword evidence="7" id="KW-1185">Reference proteome</keyword>
<accession>A0ABY5IVT1</accession>
<dbReference type="Pfam" id="PF01420">
    <property type="entry name" value="Methylase_S"/>
    <property type="match status" value="2"/>
</dbReference>
<dbReference type="CDD" id="cd17256">
    <property type="entry name" value="RMtype1_S_EcoJA65PI-TRD1-CR1_like"/>
    <property type="match status" value="1"/>
</dbReference>
<sequence length="494" mass="56261">MKEQQEKYNLPEGWINVSLGDILILEYGKSLPKNSRQDGKYPIFGSNGIIGYHNDFLVKGPVIIIGRKGSVGSVHISNENCWPIDTTYYIKPAPSLNFKFIFFILKFLNLSKLDKSTTIPGLNRDNVYEQIIELPSLNEQNRITLKLEELFSSLEKSQQQLRATIDQIDAYKQLVLQNAFLGTNSSFVKKLEEILVFIGSGITPKGGKKVYKDSGIIFIRSQNVHRNKLDINDAAYITLSTHEKMKRTHVKPFDVLLNITGASIGRCAFVPESFKEANVNQHVCILRPDPQKVYYKYLSLYLNSPKAQDIIMSVQTGATRQGLNYSQIRELPIPLPNISTQKDIVKYIEQKISICDKLYESVTSSLLKADNLRQSMLVKSFKGKLVDNDLNSENLKLYIERIQKEKETYVNQLKEEKNSTPKIKAMPDTPKNILQILNERKESVSASELWSLSDKKDDIDGFYAELKKNIDEGLVIEEKPRKGKVAFLKLADKK</sequence>
<keyword evidence="6" id="KW-0540">Nuclease</keyword>
<dbReference type="InterPro" id="IPR000055">
    <property type="entry name" value="Restrct_endonuc_typeI_TRD"/>
</dbReference>
<protein>
    <submittedName>
        <fullName evidence="6">Restriction endonuclease subunit S</fullName>
        <ecNumber evidence="6">3.1.21.-</ecNumber>
    </submittedName>
</protein>
<evidence type="ECO:0000259" key="5">
    <source>
        <dbReference type="Pfam" id="PF01420"/>
    </source>
</evidence>
<dbReference type="Proteomes" id="UP001059844">
    <property type="component" value="Chromosome"/>
</dbReference>
<dbReference type="GO" id="GO:0004519">
    <property type="term" value="F:endonuclease activity"/>
    <property type="evidence" value="ECO:0007669"/>
    <property type="project" value="UniProtKB-KW"/>
</dbReference>
<keyword evidence="6" id="KW-0378">Hydrolase</keyword>
<dbReference type="RefSeq" id="WP_256552423.1">
    <property type="nucleotide sequence ID" value="NZ_CP101751.1"/>
</dbReference>
<keyword evidence="6" id="KW-0255">Endonuclease</keyword>
<keyword evidence="2" id="KW-0680">Restriction system</keyword>
<evidence type="ECO:0000256" key="1">
    <source>
        <dbReference type="ARBA" id="ARBA00010923"/>
    </source>
</evidence>
<dbReference type="InterPro" id="IPR051212">
    <property type="entry name" value="Type-I_RE_S_subunit"/>
</dbReference>
<dbReference type="GO" id="GO:0016787">
    <property type="term" value="F:hydrolase activity"/>
    <property type="evidence" value="ECO:0007669"/>
    <property type="project" value="UniProtKB-KW"/>
</dbReference>
<comment type="similarity">
    <text evidence="1">Belongs to the type-I restriction system S methylase family.</text>
</comment>
<dbReference type="PANTHER" id="PTHR43140:SF1">
    <property type="entry name" value="TYPE I RESTRICTION ENZYME ECOKI SPECIFICITY SUBUNIT"/>
    <property type="match status" value="1"/>
</dbReference>
<feature type="domain" description="Type I restriction modification DNA specificity" evidence="5">
    <location>
        <begin position="11"/>
        <end position="158"/>
    </location>
</feature>
<feature type="coiled-coil region" evidence="4">
    <location>
        <begin position="147"/>
        <end position="174"/>
    </location>
</feature>
<dbReference type="InterPro" id="IPR044946">
    <property type="entry name" value="Restrct_endonuc_typeI_TRD_sf"/>
</dbReference>
<dbReference type="SUPFAM" id="SSF116734">
    <property type="entry name" value="DNA methylase specificity domain"/>
    <property type="match status" value="2"/>
</dbReference>
<dbReference type="EMBL" id="CP101751">
    <property type="protein sequence ID" value="UUC46769.1"/>
    <property type="molecule type" value="Genomic_DNA"/>
</dbReference>
<evidence type="ECO:0000256" key="4">
    <source>
        <dbReference type="SAM" id="Coils"/>
    </source>
</evidence>
<feature type="domain" description="Type I restriction modification DNA specificity" evidence="5">
    <location>
        <begin position="189"/>
        <end position="355"/>
    </location>
</feature>
<evidence type="ECO:0000256" key="2">
    <source>
        <dbReference type="ARBA" id="ARBA00022747"/>
    </source>
</evidence>
<name>A0ABY5IVT1_9FLAO</name>
<evidence type="ECO:0000313" key="6">
    <source>
        <dbReference type="EMBL" id="UUC46769.1"/>
    </source>
</evidence>
<keyword evidence="3" id="KW-0238">DNA-binding</keyword>
<evidence type="ECO:0000313" key="7">
    <source>
        <dbReference type="Proteomes" id="UP001059844"/>
    </source>
</evidence>